<dbReference type="SMART" id="SM01034">
    <property type="entry name" value="BLUF"/>
    <property type="match status" value="1"/>
</dbReference>
<dbReference type="AlphaFoldDB" id="A0A6P0CAJ0"/>
<comment type="caution">
    <text evidence="2">The sequence shown here is derived from an EMBL/GenBank/DDBJ whole genome shotgun (WGS) entry which is preliminary data.</text>
</comment>
<evidence type="ECO:0000313" key="2">
    <source>
        <dbReference type="EMBL" id="NEK21374.1"/>
    </source>
</evidence>
<evidence type="ECO:0000259" key="1">
    <source>
        <dbReference type="PROSITE" id="PS50925"/>
    </source>
</evidence>
<evidence type="ECO:0000313" key="3">
    <source>
        <dbReference type="Proteomes" id="UP000468591"/>
    </source>
</evidence>
<dbReference type="GO" id="GO:0071949">
    <property type="term" value="F:FAD binding"/>
    <property type="evidence" value="ECO:0007669"/>
    <property type="project" value="InterPro"/>
</dbReference>
<reference evidence="2 3" key="1">
    <citation type="submission" date="2020-01" db="EMBL/GenBank/DDBJ databases">
        <title>Sulfitobacter sediminilitoris sp. nov., isolated from a tidal flat.</title>
        <authorList>
            <person name="Park S."/>
            <person name="Yoon J.-H."/>
        </authorList>
    </citation>
    <scope>NUCLEOTIDE SEQUENCE [LARGE SCALE GENOMIC DNA]</scope>
    <source>
        <strain evidence="2 3">JBTF-M27</strain>
    </source>
</reference>
<accession>A0A6P0CAJ0</accession>
<dbReference type="InterPro" id="IPR007024">
    <property type="entry name" value="BLUF_domain"/>
</dbReference>
<dbReference type="PROSITE" id="PS50925">
    <property type="entry name" value="BLUF"/>
    <property type="match status" value="1"/>
</dbReference>
<name>A0A6P0CAJ0_9RHOB</name>
<dbReference type="SUPFAM" id="SSF54975">
    <property type="entry name" value="Acylphosphatase/BLUF domain-like"/>
    <property type="match status" value="1"/>
</dbReference>
<dbReference type="RefSeq" id="WP_164352233.1">
    <property type="nucleotide sequence ID" value="NZ_JAABNT010000002.1"/>
</dbReference>
<dbReference type="Proteomes" id="UP000468591">
    <property type="component" value="Unassembled WGS sequence"/>
</dbReference>
<keyword evidence="3" id="KW-1185">Reference proteome</keyword>
<proteinExistence type="predicted"/>
<gene>
    <name evidence="2" type="ORF">GV827_03020</name>
</gene>
<dbReference type="EMBL" id="JAABNT010000002">
    <property type="protein sequence ID" value="NEK21374.1"/>
    <property type="molecule type" value="Genomic_DNA"/>
</dbReference>
<dbReference type="GO" id="GO:0009882">
    <property type="term" value="F:blue light photoreceptor activity"/>
    <property type="evidence" value="ECO:0007669"/>
    <property type="project" value="InterPro"/>
</dbReference>
<organism evidence="2 3">
    <name type="scientific">Sulfitobacter sediminilitoris</name>
    <dbReference type="NCBI Taxonomy" id="2698830"/>
    <lineage>
        <taxon>Bacteria</taxon>
        <taxon>Pseudomonadati</taxon>
        <taxon>Pseudomonadota</taxon>
        <taxon>Alphaproteobacteria</taxon>
        <taxon>Rhodobacterales</taxon>
        <taxon>Roseobacteraceae</taxon>
        <taxon>Sulfitobacter</taxon>
    </lineage>
</organism>
<sequence length="108" mass="11983">MIRVLYFSTARVNLSAADVARIVAEAEVKNADLGITGALAYNGRNFCQLLEGPDDRVMALIETIKADPRHSGFKIIDQKEITSRYFSDWSMKLVDALDFSVVINAMQA</sequence>
<dbReference type="Gene3D" id="3.30.70.100">
    <property type="match status" value="1"/>
</dbReference>
<dbReference type="InterPro" id="IPR036046">
    <property type="entry name" value="Acylphosphatase-like_dom_sf"/>
</dbReference>
<dbReference type="Pfam" id="PF04940">
    <property type="entry name" value="BLUF"/>
    <property type="match status" value="1"/>
</dbReference>
<protein>
    <submittedName>
        <fullName evidence="2">Activator of photopigment and puc expression</fullName>
    </submittedName>
</protein>
<feature type="domain" description="BLUF" evidence="1">
    <location>
        <begin position="1"/>
        <end position="92"/>
    </location>
</feature>